<dbReference type="Gene3D" id="3.30.450.90">
    <property type="match status" value="1"/>
</dbReference>
<evidence type="ECO:0000256" key="1">
    <source>
        <dbReference type="ARBA" id="ARBA00006611"/>
    </source>
</evidence>
<protein>
    <submittedName>
        <fullName evidence="3">Twitching motility protein PilT</fullName>
    </submittedName>
</protein>
<gene>
    <name evidence="3" type="ordered locus">Q7C_294</name>
</gene>
<dbReference type="InterPro" id="IPR003593">
    <property type="entry name" value="AAA+_ATPase"/>
</dbReference>
<comment type="similarity">
    <text evidence="1">Belongs to the GSP E family.</text>
</comment>
<evidence type="ECO:0000313" key="3">
    <source>
        <dbReference type="EMBL" id="AFJ01473.1"/>
    </source>
</evidence>
<dbReference type="GO" id="GO:0005524">
    <property type="term" value="F:ATP binding"/>
    <property type="evidence" value="ECO:0007669"/>
    <property type="project" value="InterPro"/>
</dbReference>
<evidence type="ECO:0000259" key="2">
    <source>
        <dbReference type="PROSITE" id="PS00662"/>
    </source>
</evidence>
<dbReference type="KEGG" id="mec:Q7C_294"/>
<dbReference type="NCBIfam" id="TIGR01420">
    <property type="entry name" value="pilT_fam"/>
    <property type="match status" value="1"/>
</dbReference>
<dbReference type="STRING" id="754477.Q7C_294"/>
<dbReference type="PANTHER" id="PTHR30486">
    <property type="entry name" value="TWITCHING MOTILITY PROTEIN PILT"/>
    <property type="match status" value="1"/>
</dbReference>
<dbReference type="CDD" id="cd01131">
    <property type="entry name" value="PilT"/>
    <property type="match status" value="1"/>
</dbReference>
<dbReference type="HOGENOM" id="CLU_013446_4_0_6"/>
<dbReference type="AlphaFoldDB" id="I1YEY0"/>
<name>I1YEY0_METFJ</name>
<feature type="domain" description="Bacterial type II secretion system protein E" evidence="2">
    <location>
        <begin position="206"/>
        <end position="220"/>
    </location>
</feature>
<dbReference type="GO" id="GO:0016887">
    <property type="term" value="F:ATP hydrolysis activity"/>
    <property type="evidence" value="ECO:0007669"/>
    <property type="project" value="InterPro"/>
</dbReference>
<keyword evidence="4" id="KW-1185">Reference proteome</keyword>
<proteinExistence type="inferred from homology"/>
<dbReference type="Pfam" id="PF00437">
    <property type="entry name" value="T2SSE"/>
    <property type="match status" value="1"/>
</dbReference>
<evidence type="ECO:0000313" key="4">
    <source>
        <dbReference type="Proteomes" id="UP000009145"/>
    </source>
</evidence>
<dbReference type="InterPro" id="IPR050921">
    <property type="entry name" value="T4SS_GSP_E_ATPase"/>
</dbReference>
<dbReference type="InterPro" id="IPR027417">
    <property type="entry name" value="P-loop_NTPase"/>
</dbReference>
<dbReference type="InterPro" id="IPR001482">
    <property type="entry name" value="T2SS/T4SS_dom"/>
</dbReference>
<dbReference type="PANTHER" id="PTHR30486:SF12">
    <property type="entry name" value="TYPE IV PILUS ATPASE PILU"/>
    <property type="match status" value="1"/>
</dbReference>
<dbReference type="PATRIC" id="fig|754477.3.peg.292"/>
<dbReference type="Gene3D" id="3.40.50.300">
    <property type="entry name" value="P-loop containing nucleotide triphosphate hydrolases"/>
    <property type="match status" value="1"/>
</dbReference>
<dbReference type="SUPFAM" id="SSF52540">
    <property type="entry name" value="P-loop containing nucleoside triphosphate hydrolases"/>
    <property type="match status" value="1"/>
</dbReference>
<dbReference type="InterPro" id="IPR006321">
    <property type="entry name" value="PilT/PilU"/>
</dbReference>
<reference evidence="3 4" key="1">
    <citation type="journal article" date="2012" name="J. Bacteriol.">
        <title>Complete genome sequences of Methylophaga sp. strain JAM1 and Methylophaga sp. strain JAM7.</title>
        <authorList>
            <person name="Villeneuve C."/>
            <person name="Martineau C."/>
            <person name="Mauffrey F."/>
            <person name="Villemur R."/>
        </authorList>
    </citation>
    <scope>NUCLEOTIDE SEQUENCE [LARGE SCALE GENOMIC DNA]</scope>
    <source>
        <strain evidence="3 4">JAM7</strain>
    </source>
</reference>
<accession>I1YEY0</accession>
<sequence>MPEKVMADDGMNNVDMTPYLRLMADKQASDLFFCTGTTPQIKIQGVIRPVGSKNLAPGDVKEMAYSLMNEPQITEFETTLEMNFAVPLSGVGRFRVNVFKQRGETSMVIRYIRTHIPDFAEMNLPPVLGKVVMEKRGLILVVGSTGSGKSTSLAAMIGYRNQHSNSHILTIEDPLEFVHNHQKSIVQQREVGIDTLSYENALKNALREAPDVILIGEVRDMETMKHAINYAETGHLCLATLHANNANQALDRILNFFPEVMHRQLLTDLSLNLRAIISQRLILGNDDLLMPAVEVMLSSPYISELIAKGNISGIKEAMKESSEPGTITFDQALLKLYQDGKISEEEALRNADSRNDLSLEIRLNASHDDKDVDNELILS</sequence>
<dbReference type="eggNOG" id="COG5008">
    <property type="taxonomic scope" value="Bacteria"/>
</dbReference>
<dbReference type="PROSITE" id="PS00662">
    <property type="entry name" value="T2SP_E"/>
    <property type="match status" value="1"/>
</dbReference>
<dbReference type="EMBL" id="CP003380">
    <property type="protein sequence ID" value="AFJ01473.1"/>
    <property type="molecule type" value="Genomic_DNA"/>
</dbReference>
<dbReference type="SMART" id="SM00382">
    <property type="entry name" value="AAA"/>
    <property type="match status" value="1"/>
</dbReference>
<organism evidence="3 4">
    <name type="scientific">Methylophaga frappieri (strain ATCC BAA-2434 / DSM 25690 / JAM7)</name>
    <dbReference type="NCBI Taxonomy" id="754477"/>
    <lineage>
        <taxon>Bacteria</taxon>
        <taxon>Pseudomonadati</taxon>
        <taxon>Pseudomonadota</taxon>
        <taxon>Gammaproteobacteria</taxon>
        <taxon>Thiotrichales</taxon>
        <taxon>Piscirickettsiaceae</taxon>
        <taxon>Methylophaga</taxon>
    </lineage>
</organism>
<dbReference type="Proteomes" id="UP000009145">
    <property type="component" value="Chromosome"/>
</dbReference>